<comment type="subcellular location">
    <subcellularLocation>
        <location evidence="1">Nucleus</location>
    </subcellularLocation>
</comment>
<evidence type="ECO:0000256" key="3">
    <source>
        <dbReference type="ARBA" id="ARBA00022723"/>
    </source>
</evidence>
<feature type="domain" description="C2H2-type" evidence="12">
    <location>
        <begin position="311"/>
        <end position="339"/>
    </location>
</feature>
<keyword evidence="7" id="KW-0805">Transcription regulation</keyword>
<keyword evidence="10" id="KW-0539">Nucleus</keyword>
<evidence type="ECO:0000256" key="6">
    <source>
        <dbReference type="ARBA" id="ARBA00022833"/>
    </source>
</evidence>
<dbReference type="GO" id="GO:0005634">
    <property type="term" value="C:nucleus"/>
    <property type="evidence" value="ECO:0007669"/>
    <property type="project" value="UniProtKB-SubCell"/>
</dbReference>
<feature type="domain" description="C2H2-type" evidence="12">
    <location>
        <begin position="431"/>
        <end position="458"/>
    </location>
</feature>
<reference evidence="13" key="2">
    <citation type="submission" date="2022-10" db="EMBL/GenBank/DDBJ databases">
        <authorList>
            <consortium name="ENA_rothamsted_submissions"/>
            <consortium name="culmorum"/>
            <person name="King R."/>
        </authorList>
    </citation>
    <scope>NUCLEOTIDE SEQUENCE</scope>
</reference>
<comment type="similarity">
    <text evidence="2">Belongs to the krueppel C2H2-type zinc-finger protein family.</text>
</comment>
<dbReference type="PROSITE" id="PS00028">
    <property type="entry name" value="ZINC_FINGER_C2H2_1"/>
    <property type="match status" value="12"/>
</dbReference>
<evidence type="ECO:0000256" key="2">
    <source>
        <dbReference type="ARBA" id="ARBA00006991"/>
    </source>
</evidence>
<evidence type="ECO:0000256" key="10">
    <source>
        <dbReference type="ARBA" id="ARBA00023242"/>
    </source>
</evidence>
<dbReference type="Proteomes" id="UP001153737">
    <property type="component" value="Chromosome 8"/>
</dbReference>
<gene>
    <name evidence="13" type="ORF">PHAECO_LOCUS11863</name>
</gene>
<protein>
    <recommendedName>
        <fullName evidence="12">C2H2-type domain-containing protein</fullName>
    </recommendedName>
</protein>
<dbReference type="FunFam" id="3.30.160.60:FF:000075">
    <property type="entry name" value="Putative zinc finger protein 536"/>
    <property type="match status" value="1"/>
</dbReference>
<dbReference type="Pfam" id="PF00096">
    <property type="entry name" value="zf-C2H2"/>
    <property type="match status" value="8"/>
</dbReference>
<keyword evidence="5 11" id="KW-0863">Zinc-finger</keyword>
<feature type="domain" description="C2H2-type" evidence="12">
    <location>
        <begin position="117"/>
        <end position="145"/>
    </location>
</feature>
<feature type="domain" description="C2H2-type" evidence="12">
    <location>
        <begin position="487"/>
        <end position="510"/>
    </location>
</feature>
<organism evidence="13 14">
    <name type="scientific">Phaedon cochleariae</name>
    <name type="common">Mustard beetle</name>
    <dbReference type="NCBI Taxonomy" id="80249"/>
    <lineage>
        <taxon>Eukaryota</taxon>
        <taxon>Metazoa</taxon>
        <taxon>Ecdysozoa</taxon>
        <taxon>Arthropoda</taxon>
        <taxon>Hexapoda</taxon>
        <taxon>Insecta</taxon>
        <taxon>Pterygota</taxon>
        <taxon>Neoptera</taxon>
        <taxon>Endopterygota</taxon>
        <taxon>Coleoptera</taxon>
        <taxon>Polyphaga</taxon>
        <taxon>Cucujiformia</taxon>
        <taxon>Chrysomeloidea</taxon>
        <taxon>Chrysomelidae</taxon>
        <taxon>Chrysomelinae</taxon>
        <taxon>Chrysomelini</taxon>
        <taxon>Phaedon</taxon>
    </lineage>
</organism>
<dbReference type="FunFam" id="3.30.160.60:FF:000100">
    <property type="entry name" value="Zinc finger 45-like"/>
    <property type="match status" value="1"/>
</dbReference>
<feature type="domain" description="C2H2-type" evidence="12">
    <location>
        <begin position="151"/>
        <end position="186"/>
    </location>
</feature>
<keyword evidence="14" id="KW-1185">Reference proteome</keyword>
<feature type="domain" description="C2H2-type" evidence="12">
    <location>
        <begin position="218"/>
        <end position="247"/>
    </location>
</feature>
<evidence type="ECO:0000256" key="8">
    <source>
        <dbReference type="ARBA" id="ARBA00023125"/>
    </source>
</evidence>
<dbReference type="SMART" id="SM00355">
    <property type="entry name" value="ZnF_C2H2"/>
    <property type="match status" value="15"/>
</dbReference>
<dbReference type="OrthoDB" id="6077919at2759"/>
<accession>A0A9N9SJC8</accession>
<dbReference type="EMBL" id="OU896714">
    <property type="protein sequence ID" value="CAG9824551.1"/>
    <property type="molecule type" value="Genomic_DNA"/>
</dbReference>
<keyword evidence="3" id="KW-0479">Metal-binding</keyword>
<feature type="domain" description="C2H2-type" evidence="12">
    <location>
        <begin position="277"/>
        <end position="303"/>
    </location>
</feature>
<dbReference type="Pfam" id="PF13912">
    <property type="entry name" value="zf-C2H2_6"/>
    <property type="match status" value="1"/>
</dbReference>
<evidence type="ECO:0000313" key="13">
    <source>
        <dbReference type="EMBL" id="CAG9824551.1"/>
    </source>
</evidence>
<keyword evidence="6" id="KW-0862">Zinc</keyword>
<dbReference type="Gene3D" id="3.30.160.60">
    <property type="entry name" value="Classic Zinc Finger"/>
    <property type="match status" value="11"/>
</dbReference>
<dbReference type="GO" id="GO:0008270">
    <property type="term" value="F:zinc ion binding"/>
    <property type="evidence" value="ECO:0007669"/>
    <property type="project" value="UniProtKB-KW"/>
</dbReference>
<feature type="domain" description="C2H2-type" evidence="12">
    <location>
        <begin position="249"/>
        <end position="272"/>
    </location>
</feature>
<proteinExistence type="inferred from homology"/>
<reference evidence="13" key="1">
    <citation type="submission" date="2022-01" db="EMBL/GenBank/DDBJ databases">
        <authorList>
            <person name="King R."/>
        </authorList>
    </citation>
    <scope>NUCLEOTIDE SEQUENCE</scope>
</reference>
<evidence type="ECO:0000256" key="7">
    <source>
        <dbReference type="ARBA" id="ARBA00023015"/>
    </source>
</evidence>
<dbReference type="Pfam" id="PF13894">
    <property type="entry name" value="zf-C2H2_4"/>
    <property type="match status" value="1"/>
</dbReference>
<dbReference type="PROSITE" id="PS50157">
    <property type="entry name" value="ZINC_FINGER_C2H2_2"/>
    <property type="match status" value="14"/>
</dbReference>
<dbReference type="FunFam" id="3.30.160.60:FF:000065">
    <property type="entry name" value="B-cell CLL/lymphoma 6, member B"/>
    <property type="match status" value="1"/>
</dbReference>
<evidence type="ECO:0000256" key="1">
    <source>
        <dbReference type="ARBA" id="ARBA00004123"/>
    </source>
</evidence>
<dbReference type="PANTHER" id="PTHR24379:SF127">
    <property type="entry name" value="BLOODY FINGERS-RELATED"/>
    <property type="match status" value="1"/>
</dbReference>
<keyword evidence="8" id="KW-0238">DNA-binding</keyword>
<feature type="domain" description="C2H2-type" evidence="12">
    <location>
        <begin position="372"/>
        <end position="399"/>
    </location>
</feature>
<dbReference type="InterPro" id="IPR013087">
    <property type="entry name" value="Znf_C2H2_type"/>
</dbReference>
<dbReference type="Pfam" id="PF12874">
    <property type="entry name" value="zf-met"/>
    <property type="match status" value="2"/>
</dbReference>
<evidence type="ECO:0000256" key="9">
    <source>
        <dbReference type="ARBA" id="ARBA00023163"/>
    </source>
</evidence>
<feature type="domain" description="C2H2-type" evidence="12">
    <location>
        <begin position="400"/>
        <end position="428"/>
    </location>
</feature>
<dbReference type="PANTHER" id="PTHR24379">
    <property type="entry name" value="KRAB AND ZINC FINGER DOMAIN-CONTAINING"/>
    <property type="match status" value="1"/>
</dbReference>
<evidence type="ECO:0000313" key="14">
    <source>
        <dbReference type="Proteomes" id="UP001153737"/>
    </source>
</evidence>
<sequence length="590" mass="69257">MTTNQCSICLNLADFINTVHDTDENGVKWSMKLQYVVPEVEWDGNYLICGNCIHELRVSCTFRGHCLNILKNVKSETTNENCPSSNLKFEEECESDAPMESGFDNTDVTDEDEHKVFTCFQCNESFNKKVDLIEHIETVHNSPTLKYKRTEKCLNCGRKFAKNASLKEHIEICDGVSRHARMGEKEHQCDKCKRFYSTKKILRQHKKRCIKKNVETNYQCTKCKTFYKHLSSLQKHQKLSCQKDDVPLFFCEVCDESFQSSSTLDKHLIEEHKNHIFYCRICGESFNSSQEYTNHKKSKHKQEILGKGRTFTCDICNSQFKFVRAIIEHYGTVHSVEEKLVKPYSCEICSKRFRTSTNLNNHKLYHGNNRTNICSICGNSFITKGDLMRHETLHYDDRNHKCDKCEKTFKTMDNLRTHCLIVHTDPMMWKFVCHVCGKRFPQRSNYEQHLRRHLGEKKFVCALCNKAFVTNKELQKHMDHHSNDRQYRCDQCGKEFRQKNSLNIHLTRTHGIGNAKIPIKERKHPCHICHARFYDKSKLARHIRTHSGLKPFACFACERKFNDKSYLKQHLKNSHNILEDPDGLKIFSME</sequence>
<dbReference type="GO" id="GO:0003677">
    <property type="term" value="F:DNA binding"/>
    <property type="evidence" value="ECO:0007669"/>
    <property type="project" value="UniProtKB-KW"/>
</dbReference>
<feature type="domain" description="C2H2-type" evidence="12">
    <location>
        <begin position="552"/>
        <end position="575"/>
    </location>
</feature>
<feature type="domain" description="C2H2-type" evidence="12">
    <location>
        <begin position="344"/>
        <end position="371"/>
    </location>
</feature>
<evidence type="ECO:0000259" key="12">
    <source>
        <dbReference type="PROSITE" id="PS50157"/>
    </source>
</evidence>
<name>A0A9N9SJC8_PHACE</name>
<dbReference type="AlphaFoldDB" id="A0A9N9SJC8"/>
<evidence type="ECO:0000256" key="11">
    <source>
        <dbReference type="PROSITE-ProRule" id="PRU00042"/>
    </source>
</evidence>
<evidence type="ECO:0000256" key="5">
    <source>
        <dbReference type="ARBA" id="ARBA00022771"/>
    </source>
</evidence>
<evidence type="ECO:0000256" key="4">
    <source>
        <dbReference type="ARBA" id="ARBA00022737"/>
    </source>
</evidence>
<dbReference type="InterPro" id="IPR036236">
    <property type="entry name" value="Znf_C2H2_sf"/>
</dbReference>
<dbReference type="SUPFAM" id="SSF57667">
    <property type="entry name" value="beta-beta-alpha zinc fingers"/>
    <property type="match status" value="6"/>
</dbReference>
<keyword evidence="9" id="KW-0804">Transcription</keyword>
<feature type="domain" description="C2H2-type" evidence="12">
    <location>
        <begin position="524"/>
        <end position="551"/>
    </location>
</feature>
<keyword evidence="4" id="KW-0677">Repeat</keyword>
<feature type="domain" description="C2H2-type" evidence="12">
    <location>
        <begin position="459"/>
        <end position="486"/>
    </location>
</feature>